<name>A0A7K1XZM6_9SPHI</name>
<gene>
    <name evidence="2" type="ORF">GS398_13215</name>
</gene>
<keyword evidence="3" id="KW-1185">Reference proteome</keyword>
<evidence type="ECO:0000313" key="3">
    <source>
        <dbReference type="Proteomes" id="UP000451233"/>
    </source>
</evidence>
<protein>
    <submittedName>
        <fullName evidence="2">Uncharacterized protein</fullName>
    </submittedName>
</protein>
<accession>A0A7K1XZM6</accession>
<proteinExistence type="predicted"/>
<dbReference type="Proteomes" id="UP000451233">
    <property type="component" value="Unassembled WGS sequence"/>
</dbReference>
<keyword evidence="1" id="KW-0732">Signal</keyword>
<dbReference type="AlphaFoldDB" id="A0A7K1XZM6"/>
<feature type="signal peptide" evidence="1">
    <location>
        <begin position="1"/>
        <end position="26"/>
    </location>
</feature>
<comment type="caution">
    <text evidence="2">The sequence shown here is derived from an EMBL/GenBank/DDBJ whole genome shotgun (WGS) entry which is preliminary data.</text>
</comment>
<dbReference type="RefSeq" id="WP_160907275.1">
    <property type="nucleotide sequence ID" value="NZ_WVHS01000003.1"/>
</dbReference>
<evidence type="ECO:0000256" key="1">
    <source>
        <dbReference type="SAM" id="SignalP"/>
    </source>
</evidence>
<dbReference type="PROSITE" id="PS51257">
    <property type="entry name" value="PROKAR_LIPOPROTEIN"/>
    <property type="match status" value="1"/>
</dbReference>
<evidence type="ECO:0000313" key="2">
    <source>
        <dbReference type="EMBL" id="MXV16267.1"/>
    </source>
</evidence>
<dbReference type="EMBL" id="WVHS01000003">
    <property type="protein sequence ID" value="MXV16267.1"/>
    <property type="molecule type" value="Genomic_DNA"/>
</dbReference>
<sequence length="200" mass="21020">MHKQTARATSCLAVTLAALAIFSCTGGKTSHGAKPDSTATASARPVPADTGAVLLTQTADHLFSSAKTPDHFELTVTGASLVKGTATLKITNGSGDVIYSQKFPASYLMGMPVDETAAQRPQEELITSRAKEFFAEANFGKPAIGAGERFDGQHANKANWDEIQSNPGLVGFTYPTGIENNSSIAWSAKQGKVVVYFSCC</sequence>
<organism evidence="2 3">
    <name type="scientific">Hufsiella ginkgonis</name>
    <dbReference type="NCBI Taxonomy" id="2695274"/>
    <lineage>
        <taxon>Bacteria</taxon>
        <taxon>Pseudomonadati</taxon>
        <taxon>Bacteroidota</taxon>
        <taxon>Sphingobacteriia</taxon>
        <taxon>Sphingobacteriales</taxon>
        <taxon>Sphingobacteriaceae</taxon>
        <taxon>Hufsiella</taxon>
    </lineage>
</organism>
<feature type="chain" id="PRO_5029588950" evidence="1">
    <location>
        <begin position="27"/>
        <end position="200"/>
    </location>
</feature>
<reference evidence="2 3" key="1">
    <citation type="submission" date="2019-11" db="EMBL/GenBank/DDBJ databases">
        <title>Pedobacter sp. HMF7056 Genome sequencing and assembly.</title>
        <authorList>
            <person name="Kang H."/>
            <person name="Kim H."/>
            <person name="Joh K."/>
        </authorList>
    </citation>
    <scope>NUCLEOTIDE SEQUENCE [LARGE SCALE GENOMIC DNA]</scope>
    <source>
        <strain evidence="2 3">HMF7056</strain>
    </source>
</reference>